<keyword evidence="2" id="KW-1185">Reference proteome</keyword>
<dbReference type="AlphaFoldDB" id="A0A1M6MF82"/>
<protein>
    <submittedName>
        <fullName evidence="1">Uncharacterized protein</fullName>
    </submittedName>
</protein>
<gene>
    <name evidence="1" type="ORF">SAMN05192556_10117</name>
</gene>
<name>A0A1M6MF82_9GAMM</name>
<organism evidence="1 2">
    <name type="scientific">Halomonas caseinilytica</name>
    <dbReference type="NCBI Taxonomy" id="438744"/>
    <lineage>
        <taxon>Bacteria</taxon>
        <taxon>Pseudomonadati</taxon>
        <taxon>Pseudomonadota</taxon>
        <taxon>Gammaproteobacteria</taxon>
        <taxon>Oceanospirillales</taxon>
        <taxon>Halomonadaceae</taxon>
        <taxon>Halomonas</taxon>
    </lineage>
</organism>
<dbReference type="RefSeq" id="WP_170862745.1">
    <property type="nucleotide sequence ID" value="NZ_BDEO01000001.1"/>
</dbReference>
<dbReference type="Proteomes" id="UP000184248">
    <property type="component" value="Unassembled WGS sequence"/>
</dbReference>
<evidence type="ECO:0000313" key="2">
    <source>
        <dbReference type="Proteomes" id="UP000184248"/>
    </source>
</evidence>
<proteinExistence type="predicted"/>
<evidence type="ECO:0000313" key="1">
    <source>
        <dbReference type="EMBL" id="SHJ82119.1"/>
    </source>
</evidence>
<dbReference type="EMBL" id="FRAL01000001">
    <property type="protein sequence ID" value="SHJ82119.1"/>
    <property type="molecule type" value="Genomic_DNA"/>
</dbReference>
<sequence length="57" mass="6335">MFKRIMVPRDLALGERTDEIGTDRVTPLSGSRRRTGLSLDDRIATLVEVSGMLHSHA</sequence>
<accession>A0A1M6MF82</accession>
<reference evidence="2" key="1">
    <citation type="submission" date="2016-11" db="EMBL/GenBank/DDBJ databases">
        <authorList>
            <person name="Varghese N."/>
            <person name="Submissions S."/>
        </authorList>
    </citation>
    <scope>NUCLEOTIDE SEQUENCE [LARGE SCALE GENOMIC DNA]</scope>
    <source>
        <strain evidence="2">ALO Sharm</strain>
    </source>
</reference>